<feature type="active site" description="Proton donor/acceptor" evidence="7">
    <location>
        <position position="1045"/>
    </location>
</feature>
<evidence type="ECO:0000256" key="2">
    <source>
        <dbReference type="ARBA" id="ARBA00005988"/>
    </source>
</evidence>
<dbReference type="CDD" id="cd06229">
    <property type="entry name" value="M14_Endopeptidase_I"/>
    <property type="match status" value="1"/>
</dbReference>
<dbReference type="PANTHER" id="PTHR11705:SF143">
    <property type="entry name" value="SLL0236 PROTEIN"/>
    <property type="match status" value="1"/>
</dbReference>
<dbReference type="Pfam" id="PF00246">
    <property type="entry name" value="Peptidase_M14"/>
    <property type="match status" value="1"/>
</dbReference>
<feature type="compositionally biased region" description="Polar residues" evidence="8">
    <location>
        <begin position="268"/>
        <end position="285"/>
    </location>
</feature>
<proteinExistence type="inferred from homology"/>
<evidence type="ECO:0000256" key="8">
    <source>
        <dbReference type="SAM" id="MobiDB-lite"/>
    </source>
</evidence>
<keyword evidence="4" id="KW-0378">Hydrolase</keyword>
<dbReference type="Gene3D" id="2.30.30.40">
    <property type="entry name" value="SH3 Domains"/>
    <property type="match status" value="3"/>
</dbReference>
<dbReference type="Gene3D" id="3.40.630.10">
    <property type="entry name" value="Zn peptidases"/>
    <property type="match status" value="1"/>
</dbReference>
<dbReference type="PANTHER" id="PTHR11705">
    <property type="entry name" value="PROTEASE FAMILY M14 CARBOXYPEPTIDASE A,B"/>
    <property type="match status" value="1"/>
</dbReference>
<keyword evidence="6" id="KW-0482">Metalloprotease</keyword>
<dbReference type="GO" id="GO:0006508">
    <property type="term" value="P:proteolysis"/>
    <property type="evidence" value="ECO:0007669"/>
    <property type="project" value="UniProtKB-KW"/>
</dbReference>
<feature type="region of interest" description="Disordered" evidence="8">
    <location>
        <begin position="268"/>
        <end position="287"/>
    </location>
</feature>
<evidence type="ECO:0000256" key="1">
    <source>
        <dbReference type="ARBA" id="ARBA00001947"/>
    </source>
</evidence>
<dbReference type="InterPro" id="IPR034274">
    <property type="entry name" value="ENP1_M14_CPD"/>
</dbReference>
<dbReference type="InterPro" id="IPR000834">
    <property type="entry name" value="Peptidase_M14"/>
</dbReference>
<organism evidence="10 11">
    <name type="scientific">Salinibacillus xinjiangensis</name>
    <dbReference type="NCBI Taxonomy" id="1229268"/>
    <lineage>
        <taxon>Bacteria</taxon>
        <taxon>Bacillati</taxon>
        <taxon>Bacillota</taxon>
        <taxon>Bacilli</taxon>
        <taxon>Bacillales</taxon>
        <taxon>Bacillaceae</taxon>
        <taxon>Salinibacillus</taxon>
    </lineage>
</organism>
<dbReference type="PROSITE" id="PS52035">
    <property type="entry name" value="PEPTIDASE_M14"/>
    <property type="match status" value="1"/>
</dbReference>
<evidence type="ECO:0000256" key="3">
    <source>
        <dbReference type="ARBA" id="ARBA00022670"/>
    </source>
</evidence>
<sequence>MYVMEVGKIRKQNKKTSRLFTWFLVFLLIFSTIPLTVEATEQLAYHNVIIKVNNPVSVNIDEQVKGEIKQGTLIFAKEMEDNYQIQWGETNFEISKEKAQIVPNKSMENSYANFNPEVIKGYFTPKKDLKLEVEKPKFHVTLSQSEKYPILEDKENVYRVVLGNRIVDVDKSVVTTIDNDTDTPNFSPNKVVKKKDIPNINKTYQSTNYGNCFKVINHEAIVYDNRGKELKEIGTLIKDQTYPIDSDYGNWHRIQFGSHYGYVHKQNTTSGNHNSINNENKTYKNSSRKFRVDEEVTVYDNTSGELVPFAELKKGQEHEIVSDYGNWYRVLIADRVGYIQKSKVTKLFVEQNNYFKVTTNNLPVYDNRTGKLVEVGTLKKDQVYPRVSDYGNWHRIQYGDHFGYVWKADTVPANGNSLKNENQNYENSSESFIASNDAVVYDNTGKKLVPFTKIRNGHRFPIVSDYGDWYRILVANRVGYIHKTSVNGYFDSKSKYFEVTTDGLTVYDNRQKGLKKIGELTKGQVYERVSDYGNWHRIQFGDHYGYVHKSGTIPNFKKQIPNYNTTYKNSDMEIIPIGDVTVYDNSSGKLEPFGVLEDGESHPVASDYGNWYRVLIANKVGYIQKNDVKRTFTKNTKYFKVNESNLPVYDNRSGSLVIVGTLTKGQTYERVSDYGNWHRIRFGNHYGYVRKSKTDPSYANAFQNSKKASYSNGTLKPKQDVVIYDNTGKELIPFATIEKGKQYPVVRDYGNWYEVNISGRYGYVSKSKVEANVMVAKEIVNPYQEYTYEELKDDIDELQKTYPHLISWEVIGKSVDGRNLYALKLGKGNTEIFINAAHHAREWLTTNLVMEMVDSYSQAYVKDGSIDGFDARNILNKTSIWFVPMVNPDGVTLVQKGPYSASKPHEVILLNNGSENFSSWKANIRGVDLNRQYPAGWDTIKYNSGEPSSMNYKGPSPLSEPESRAIYNFTLAHDFKTAVAYHSSGEILYWKYKASGELERNARRIAEMIRGNTGYSLVKPGPNPSGGGYTDWFLHGEKKPGFTPEISPPVGPRPVPLSNFNSIWYENHSVGLMLAQEAYNNRFNR</sequence>
<evidence type="ECO:0000256" key="6">
    <source>
        <dbReference type="ARBA" id="ARBA00023049"/>
    </source>
</evidence>
<gene>
    <name evidence="10" type="ORF">GH754_01785</name>
</gene>
<evidence type="ECO:0000313" key="11">
    <source>
        <dbReference type="Proteomes" id="UP000480185"/>
    </source>
</evidence>
<dbReference type="InterPro" id="IPR003646">
    <property type="entry name" value="SH3-like_bac-type"/>
</dbReference>
<dbReference type="EMBL" id="WJNH01000001">
    <property type="protein sequence ID" value="MRG85054.1"/>
    <property type="molecule type" value="Genomic_DNA"/>
</dbReference>
<keyword evidence="11" id="KW-1185">Reference proteome</keyword>
<comment type="similarity">
    <text evidence="2 7">Belongs to the peptidase M14 family.</text>
</comment>
<comment type="cofactor">
    <cofactor evidence="1">
        <name>Zn(2+)</name>
        <dbReference type="ChEBI" id="CHEBI:29105"/>
    </cofactor>
</comment>
<protein>
    <recommendedName>
        <fullName evidence="9">Peptidase M14 domain-containing protein</fullName>
    </recommendedName>
</protein>
<dbReference type="SUPFAM" id="SSF53187">
    <property type="entry name" value="Zn-dependent exopeptidases"/>
    <property type="match status" value="1"/>
</dbReference>
<dbReference type="PRINTS" id="PR00765">
    <property type="entry name" value="CRBOXYPTASEA"/>
</dbReference>
<dbReference type="AlphaFoldDB" id="A0A6G1X294"/>
<evidence type="ECO:0000256" key="7">
    <source>
        <dbReference type="PROSITE-ProRule" id="PRU01379"/>
    </source>
</evidence>
<evidence type="ECO:0000256" key="5">
    <source>
        <dbReference type="ARBA" id="ARBA00022833"/>
    </source>
</evidence>
<dbReference type="GO" id="GO:0005615">
    <property type="term" value="C:extracellular space"/>
    <property type="evidence" value="ECO:0007669"/>
    <property type="project" value="TreeGrafter"/>
</dbReference>
<dbReference type="OrthoDB" id="9802862at2"/>
<name>A0A6G1X294_9BACI</name>
<reference evidence="10 11" key="1">
    <citation type="submission" date="2019-11" db="EMBL/GenBank/DDBJ databases">
        <authorList>
            <person name="Li J."/>
        </authorList>
    </citation>
    <scope>NUCLEOTIDE SEQUENCE [LARGE SCALE GENOMIC DNA]</scope>
    <source>
        <strain evidence="10 11">J4</strain>
    </source>
</reference>
<dbReference type="SMART" id="SM00287">
    <property type="entry name" value="SH3b"/>
    <property type="match status" value="5"/>
</dbReference>
<feature type="domain" description="Peptidase M14" evidence="9">
    <location>
        <begin position="784"/>
        <end position="1078"/>
    </location>
</feature>
<dbReference type="Proteomes" id="UP000480185">
    <property type="component" value="Unassembled WGS sequence"/>
</dbReference>
<keyword evidence="3" id="KW-0645">Protease</keyword>
<evidence type="ECO:0000256" key="4">
    <source>
        <dbReference type="ARBA" id="ARBA00022801"/>
    </source>
</evidence>
<dbReference type="GO" id="GO:0008270">
    <property type="term" value="F:zinc ion binding"/>
    <property type="evidence" value="ECO:0007669"/>
    <property type="project" value="InterPro"/>
</dbReference>
<dbReference type="SMART" id="SM00631">
    <property type="entry name" value="Zn_pept"/>
    <property type="match status" value="1"/>
</dbReference>
<dbReference type="GO" id="GO:0004181">
    <property type="term" value="F:metallocarboxypeptidase activity"/>
    <property type="evidence" value="ECO:0007669"/>
    <property type="project" value="InterPro"/>
</dbReference>
<evidence type="ECO:0000313" key="10">
    <source>
        <dbReference type="EMBL" id="MRG85054.1"/>
    </source>
</evidence>
<comment type="caution">
    <text evidence="10">The sequence shown here is derived from an EMBL/GenBank/DDBJ whole genome shotgun (WGS) entry which is preliminary data.</text>
</comment>
<evidence type="ECO:0000259" key="9">
    <source>
        <dbReference type="PROSITE" id="PS52035"/>
    </source>
</evidence>
<accession>A0A6G1X294</accession>
<keyword evidence="5" id="KW-0862">Zinc</keyword>